<name>A0A1D8G8V2_9ACTN</name>
<dbReference type="CDD" id="cd05245">
    <property type="entry name" value="SDR_a2"/>
    <property type="match status" value="1"/>
</dbReference>
<evidence type="ECO:0000313" key="4">
    <source>
        <dbReference type="Proteomes" id="UP000095349"/>
    </source>
</evidence>
<dbReference type="Proteomes" id="UP000095349">
    <property type="component" value="Chromosome"/>
</dbReference>
<dbReference type="InterPro" id="IPR051207">
    <property type="entry name" value="ComplexI_NDUFA9_subunit"/>
</dbReference>
<feature type="compositionally biased region" description="Pro residues" evidence="1">
    <location>
        <begin position="48"/>
        <end position="70"/>
    </location>
</feature>
<dbReference type="EMBL" id="CP017316">
    <property type="protein sequence ID" value="AOT61872.1"/>
    <property type="molecule type" value="Genomic_DNA"/>
</dbReference>
<feature type="compositionally biased region" description="Low complexity" evidence="1">
    <location>
        <begin position="71"/>
        <end position="123"/>
    </location>
</feature>
<feature type="compositionally biased region" description="Pro residues" evidence="1">
    <location>
        <begin position="8"/>
        <end position="23"/>
    </location>
</feature>
<gene>
    <name evidence="3" type="ORF">A4G23_04763</name>
</gene>
<dbReference type="KEGG" id="srn:A4G23_04763"/>
<dbReference type="GO" id="GO:0044877">
    <property type="term" value="F:protein-containing complex binding"/>
    <property type="evidence" value="ECO:0007669"/>
    <property type="project" value="TreeGrafter"/>
</dbReference>
<dbReference type="SUPFAM" id="SSF55961">
    <property type="entry name" value="Bet v1-like"/>
    <property type="match status" value="1"/>
</dbReference>
<accession>A0A1D8G8V2</accession>
<dbReference type="STRING" id="285473.A4G23_04763"/>
<dbReference type="PATRIC" id="fig|285473.5.peg.5020"/>
<evidence type="ECO:0000259" key="2">
    <source>
        <dbReference type="Pfam" id="PF13460"/>
    </source>
</evidence>
<reference evidence="3 4" key="1">
    <citation type="submission" date="2016-09" db="EMBL/GenBank/DDBJ databases">
        <title>Streptomyces rubrolavendulae MJM4426 Genome sequencing and assembly.</title>
        <authorList>
            <person name="Kim J.-G."/>
        </authorList>
    </citation>
    <scope>NUCLEOTIDE SEQUENCE [LARGE SCALE GENOMIC DNA]</scope>
    <source>
        <strain evidence="3 4">MJM4426</strain>
    </source>
</reference>
<dbReference type="InterPro" id="IPR021295">
    <property type="entry name" value="DUF2867"/>
</dbReference>
<dbReference type="InterPro" id="IPR036291">
    <property type="entry name" value="NAD(P)-bd_dom_sf"/>
</dbReference>
<protein>
    <submittedName>
        <fullName evidence="3">3 beta-hydroxysteroid dehydrogenase/Delta 5--&gt;4-isomerase</fullName>
    </submittedName>
</protein>
<dbReference type="Gene3D" id="3.40.50.720">
    <property type="entry name" value="NAD(P)-binding Rossmann-like Domain"/>
    <property type="match status" value="1"/>
</dbReference>
<sequence>MPEHQPPPRDPVPAGPPPRPGARPGPGSARRPDTPGPAEATHGAPDGAPAPGPRPAAPDTPAPGPRPAAPDTPGAAPAPGAHAPHSPVPDAATGAASAPDSPGAAPSPDTAADEAAPTPPDEGAGALCLVTGATGYIGGRLVPELLDAGYRVRCLARTPAKLRDHPWAGRVEIVRGDVTDPESVSEAMRGASVAYYLVHSLGTGGGFEDTDRRGATVFADAARAAGVRRLVYLGGLTPVGVPERDLSPHLRSRDEVGRLLAASGVPTTVLRAAVILGSGSASFEMLRYLTERLPFMVTPRWLHTRIQPIAVRDVLRYLVGSAAMPPEVSRSFDIGGPDVLTYRDLMRRYAAVAGLPPRVILPVPLLTLRLSSLWVGFVTPVPASIARPLADSLRHEVVCHEHDIARYVPDPPGAPLGVDDALALAVRRVREARVATRWSSASVPGAPSDPLPTDPDWAGGSLYTDERERPVDATPERLWRIIEGVGGDNGWYSFPLAWAVRGWLDRLVGGVGLRRGRRDAATLRAGDSLDFWRVEEIERGRLLRLRAEMRLPGLAWLEMYAERDERGRTRYRQRALFHPRGLLGHAYWWSVAPFHAVVFGGMARNITKAAEKPTPDLATVANPDTDRATNADPTTTPH</sequence>
<feature type="region of interest" description="Disordered" evidence="1">
    <location>
        <begin position="1"/>
        <end position="123"/>
    </location>
</feature>
<dbReference type="InterPro" id="IPR016040">
    <property type="entry name" value="NAD(P)-bd_dom"/>
</dbReference>
<dbReference type="Pfam" id="PF13460">
    <property type="entry name" value="NAD_binding_10"/>
    <property type="match status" value="1"/>
</dbReference>
<dbReference type="PANTHER" id="PTHR12126:SF11">
    <property type="entry name" value="NADH DEHYDROGENASE [UBIQUINONE] 1 ALPHA SUBCOMPLEX SUBUNIT 9, MITOCHONDRIAL"/>
    <property type="match status" value="1"/>
</dbReference>
<dbReference type="PANTHER" id="PTHR12126">
    <property type="entry name" value="NADH-UBIQUINONE OXIDOREDUCTASE 39 KDA SUBUNIT-RELATED"/>
    <property type="match status" value="1"/>
</dbReference>
<dbReference type="GO" id="GO:0016853">
    <property type="term" value="F:isomerase activity"/>
    <property type="evidence" value="ECO:0007669"/>
    <property type="project" value="UniProtKB-KW"/>
</dbReference>
<feature type="region of interest" description="Disordered" evidence="1">
    <location>
        <begin position="614"/>
        <end position="638"/>
    </location>
</feature>
<dbReference type="RefSeq" id="WP_237282279.1">
    <property type="nucleotide sequence ID" value="NZ_CP017316.1"/>
</dbReference>
<feature type="domain" description="NAD(P)-binding" evidence="2">
    <location>
        <begin position="132"/>
        <end position="274"/>
    </location>
</feature>
<organism evidence="3 4">
    <name type="scientific">Streptomyces rubrolavendulae</name>
    <dbReference type="NCBI Taxonomy" id="285473"/>
    <lineage>
        <taxon>Bacteria</taxon>
        <taxon>Bacillati</taxon>
        <taxon>Actinomycetota</taxon>
        <taxon>Actinomycetes</taxon>
        <taxon>Kitasatosporales</taxon>
        <taxon>Streptomycetaceae</taxon>
        <taxon>Streptomyces</taxon>
    </lineage>
</organism>
<dbReference type="SUPFAM" id="SSF51735">
    <property type="entry name" value="NAD(P)-binding Rossmann-fold domains"/>
    <property type="match status" value="1"/>
</dbReference>
<keyword evidence="3" id="KW-0413">Isomerase</keyword>
<dbReference type="Pfam" id="PF11066">
    <property type="entry name" value="DUF2867"/>
    <property type="match status" value="1"/>
</dbReference>
<keyword evidence="4" id="KW-1185">Reference proteome</keyword>
<dbReference type="AlphaFoldDB" id="A0A1D8G8V2"/>
<evidence type="ECO:0000313" key="3">
    <source>
        <dbReference type="EMBL" id="AOT61872.1"/>
    </source>
</evidence>
<proteinExistence type="predicted"/>
<evidence type="ECO:0000256" key="1">
    <source>
        <dbReference type="SAM" id="MobiDB-lite"/>
    </source>
</evidence>